<feature type="signal peptide" evidence="13">
    <location>
        <begin position="1"/>
        <end position="18"/>
    </location>
</feature>
<evidence type="ECO:0000256" key="5">
    <source>
        <dbReference type="ARBA" id="ARBA00022622"/>
    </source>
</evidence>
<evidence type="ECO:0000256" key="9">
    <source>
        <dbReference type="ARBA" id="ARBA00023157"/>
    </source>
</evidence>
<keyword evidence="4" id="KW-1003">Cell membrane</keyword>
<feature type="transmembrane region" description="Helical" evidence="14">
    <location>
        <begin position="926"/>
        <end position="943"/>
    </location>
</feature>
<feature type="transmembrane region" description="Helical" evidence="14">
    <location>
        <begin position="813"/>
        <end position="834"/>
    </location>
</feature>
<dbReference type="GO" id="GO:0042124">
    <property type="term" value="F:1,3-beta-glucanosyltransferase activity"/>
    <property type="evidence" value="ECO:0007669"/>
    <property type="project" value="TreeGrafter"/>
</dbReference>
<dbReference type="InterPro" id="IPR011701">
    <property type="entry name" value="MFS"/>
</dbReference>
<evidence type="ECO:0000313" key="17">
    <source>
        <dbReference type="Proteomes" id="UP000051487"/>
    </source>
</evidence>
<feature type="transmembrane region" description="Helical" evidence="14">
    <location>
        <begin position="949"/>
        <end position="969"/>
    </location>
</feature>
<feature type="transmembrane region" description="Helical" evidence="14">
    <location>
        <begin position="602"/>
        <end position="623"/>
    </location>
</feature>
<evidence type="ECO:0000256" key="3">
    <source>
        <dbReference type="ARBA" id="ARBA00007528"/>
    </source>
</evidence>
<feature type="transmembrane region" description="Helical" evidence="14">
    <location>
        <begin position="515"/>
        <end position="538"/>
    </location>
</feature>
<keyword evidence="10" id="KW-0325">Glycoprotein</keyword>
<dbReference type="GO" id="GO:0031982">
    <property type="term" value="C:vesicle"/>
    <property type="evidence" value="ECO:0007669"/>
    <property type="project" value="UniProtKB-ARBA"/>
</dbReference>
<evidence type="ECO:0000256" key="7">
    <source>
        <dbReference type="ARBA" id="ARBA00022729"/>
    </source>
</evidence>
<gene>
    <name evidence="16" type="ORF">ALT_4349</name>
</gene>
<dbReference type="Gene3D" id="1.20.58.1040">
    <property type="match status" value="1"/>
</dbReference>
<feature type="transmembrane region" description="Helical" evidence="14">
    <location>
        <begin position="855"/>
        <end position="875"/>
    </location>
</feature>
<keyword evidence="6 13" id="KW-0808">Transferase</keyword>
<dbReference type="PANTHER" id="PTHR31468">
    <property type="entry name" value="1,3-BETA-GLUCANOSYLTRANSFERASE GAS1"/>
    <property type="match status" value="1"/>
</dbReference>
<dbReference type="GO" id="GO:0071970">
    <property type="term" value="P:fungal-type cell wall (1-&gt;3)-beta-D-glucan biosynthetic process"/>
    <property type="evidence" value="ECO:0007669"/>
    <property type="project" value="TreeGrafter"/>
</dbReference>
<comment type="subcellular location">
    <subcellularLocation>
        <location evidence="2 13">Cell membrane</location>
        <topology evidence="2 13">Lipid-anchor</topology>
        <topology evidence="2 13">GPI-anchor</topology>
    </subcellularLocation>
    <subcellularLocation>
        <location evidence="1">Membrane</location>
        <topology evidence="1">Multi-pass membrane protein</topology>
    </subcellularLocation>
</comment>
<keyword evidence="7 13" id="KW-0732">Signal</keyword>
<proteinExistence type="inferred from homology"/>
<accession>A0AAN4TAA8</accession>
<evidence type="ECO:0000256" key="4">
    <source>
        <dbReference type="ARBA" id="ARBA00022475"/>
    </source>
</evidence>
<dbReference type="InterPro" id="IPR004886">
    <property type="entry name" value="Glucanosyltransferase"/>
</dbReference>
<feature type="transmembrane region" description="Helical" evidence="14">
    <location>
        <begin position="715"/>
        <end position="735"/>
    </location>
</feature>
<comment type="similarity">
    <text evidence="3 13">Belongs to the glycosyl hydrolase 72 family.</text>
</comment>
<evidence type="ECO:0000256" key="6">
    <source>
        <dbReference type="ARBA" id="ARBA00022679"/>
    </source>
</evidence>
<keyword evidence="14" id="KW-1133">Transmembrane helix</keyword>
<dbReference type="SUPFAM" id="SSF103473">
    <property type="entry name" value="MFS general substrate transporter"/>
    <property type="match status" value="1"/>
</dbReference>
<evidence type="ECO:0000256" key="10">
    <source>
        <dbReference type="ARBA" id="ARBA00023180"/>
    </source>
</evidence>
<dbReference type="InterPro" id="IPR020846">
    <property type="entry name" value="MFS_dom"/>
</dbReference>
<evidence type="ECO:0000256" key="13">
    <source>
        <dbReference type="RuleBase" id="RU361209"/>
    </source>
</evidence>
<organism evidence="16 17">
    <name type="scientific">Aspergillus lentulus</name>
    <dbReference type="NCBI Taxonomy" id="293939"/>
    <lineage>
        <taxon>Eukaryota</taxon>
        <taxon>Fungi</taxon>
        <taxon>Dikarya</taxon>
        <taxon>Ascomycota</taxon>
        <taxon>Pezizomycotina</taxon>
        <taxon>Eurotiomycetes</taxon>
        <taxon>Eurotiomycetidae</taxon>
        <taxon>Eurotiales</taxon>
        <taxon>Aspergillaceae</taxon>
        <taxon>Aspergillus</taxon>
        <taxon>Aspergillus subgen. Fumigati</taxon>
    </lineage>
</organism>
<keyword evidence="11 13" id="KW-0449">Lipoprotein</keyword>
<protein>
    <recommendedName>
        <fullName evidence="13">1,3-beta-glucanosyltransferase</fullName>
        <ecNumber evidence="13">2.4.1.-</ecNumber>
    </recommendedName>
</protein>
<dbReference type="EMBL" id="BCLY01000008">
    <property type="protein sequence ID" value="GAQ07028.1"/>
    <property type="molecule type" value="Genomic_DNA"/>
</dbReference>
<dbReference type="Gene3D" id="3.20.20.80">
    <property type="entry name" value="Glycosidases"/>
    <property type="match status" value="1"/>
</dbReference>
<comment type="function">
    <text evidence="12">Splits internally a 1,3-beta-glucan molecule and transfers the newly generated reducing end (the donor) to the non-reducing end of another 1,3-beta-glucan molecule (the acceptor) forming a 1,3-beta linkage, resulting in the elongation of 1,3-beta-glucan chains in the cell wall. Involved in cell wall morphogenesis.</text>
</comment>
<dbReference type="PROSITE" id="PS50850">
    <property type="entry name" value="MFS"/>
    <property type="match status" value="1"/>
</dbReference>
<dbReference type="InterPro" id="IPR017853">
    <property type="entry name" value="GH"/>
</dbReference>
<dbReference type="FunFam" id="1.20.58.1040:FF:000005">
    <property type="entry name" value="1,3-beta-glucanosyltransferase"/>
    <property type="match status" value="1"/>
</dbReference>
<evidence type="ECO:0000256" key="8">
    <source>
        <dbReference type="ARBA" id="ARBA00023136"/>
    </source>
</evidence>
<dbReference type="PANTHER" id="PTHR31468:SF11">
    <property type="entry name" value="1,3-BETA-GLUCANOSYLTRANSFERASE"/>
    <property type="match status" value="1"/>
</dbReference>
<keyword evidence="5 13" id="KW-0336">GPI-anchor</keyword>
<evidence type="ECO:0000256" key="12">
    <source>
        <dbReference type="ARBA" id="ARBA00025026"/>
    </source>
</evidence>
<feature type="transmembrane region" description="Helical" evidence="14">
    <location>
        <begin position="881"/>
        <end position="905"/>
    </location>
</feature>
<dbReference type="InterPro" id="IPR012946">
    <property type="entry name" value="X8"/>
</dbReference>
<keyword evidence="9" id="KW-1015">Disulfide bond</keyword>
<sequence length="992" mass="106162">MKFVYAAAGASLVGSALATLPAIEAKGNKFFYSNNGTEFFIRGVAYQQEYQANGTTSENSDYTDPLANVDSCKRDIPYLKQLRTNVIRTYAVDPTKNHDECMKLLDDAGIYLITDLSAPSESINRADPSWNTDLYKRYTSVIDAFANYSNVIGFFAGNEVANDNNNTNSIAYVKAAVRDMKSYIKSKNYRSSLAVGYATDDDAHIRADLADYLVCGDKESSIDMFGYNIYEWCGESSFETSGYKERTEEFSKYPVPAFFSEYGCIDPKPRKFTDVPALFGPQMNDVWSGGIVYMYFQEANDYGLVSVNGDSVKTKEDFSYLSSQMQKVTATGVNSASYTPANTAVPTCPSVGTKWEASNKLPPTPNSELCDCMVETLSCTVKDSVDEEKYGDLFDYLCAAGVCGGINSNSTSGDYGAYSVCSPKQKLSFVMNQYYKKNNKAATACDFDGKAQTKKAADASGSCSSLISQAGTAGTGSVTAGATGGSGSGSASATSKGAAGVAASPMAVKVGNWQFGAYIATALFAGVGMLVFPSAAAAPLDPEKNNTPDRHILPLWRKCIILFVVSWMTFVVTFSSTSLLPATPEIAADLNTTPELLNVTNAGVLLAMGFSSLIWGPVTALLGRRIAYNIAIGALFGCSVGTAVAGGSSVFTAFRVLGGLTGTSFMVQGQTILADIFEAKVRGTAVGFFMAGTVTGPAIGPCIGGLVVTFAHWRVIFWVQVAMAGLGLVLSLLFVPEVKKREGEGEGVPRPSSLREVLAMFNPVRIFRQWLYPNVFLCDLTCGLLAIFQYGLLTSAREIFNPRFNLTSALVSGLFYLAPGAGFLLGSILGGRLSDRTVKRYIARRGGLRLPQDRLNSGLATLCGVLPVAVLVYGWTLEKRAGGMAVPVIAAFWAGVGLMGSFNGLNTYAAEAIPERRSEVISGKYIVQYLCSAGSSAAVVPLIKVIGVGWTFTICVVLSLLGGGFVFCITRWGRVMQLWAEENFHLDGKTGL</sequence>
<dbReference type="SUPFAM" id="SSF51445">
    <property type="entry name" value="(Trans)glycosidases"/>
    <property type="match status" value="1"/>
</dbReference>
<evidence type="ECO:0000313" key="16">
    <source>
        <dbReference type="EMBL" id="GAQ07028.1"/>
    </source>
</evidence>
<evidence type="ECO:0000259" key="15">
    <source>
        <dbReference type="PROSITE" id="PS50850"/>
    </source>
</evidence>
<dbReference type="GO" id="GO:0005886">
    <property type="term" value="C:plasma membrane"/>
    <property type="evidence" value="ECO:0007669"/>
    <property type="project" value="UniProtKB-SubCell"/>
</dbReference>
<dbReference type="Pfam" id="PF07690">
    <property type="entry name" value="MFS_1"/>
    <property type="match status" value="1"/>
</dbReference>
<feature type="domain" description="Major facilitator superfamily (MFS) profile" evidence="15">
    <location>
        <begin position="561"/>
        <end position="974"/>
    </location>
</feature>
<dbReference type="InterPro" id="IPR036259">
    <property type="entry name" value="MFS_trans_sf"/>
</dbReference>
<dbReference type="Gene3D" id="1.20.1250.20">
    <property type="entry name" value="MFS general substrate transporter like domains"/>
    <property type="match status" value="1"/>
</dbReference>
<feature type="transmembrane region" description="Helical" evidence="14">
    <location>
        <begin position="630"/>
        <end position="654"/>
    </location>
</feature>
<dbReference type="AlphaFoldDB" id="A0AAN4TAA8"/>
<keyword evidence="8 13" id="KW-0472">Membrane</keyword>
<dbReference type="Pfam" id="PF03198">
    <property type="entry name" value="Glyco_hydro_72"/>
    <property type="match status" value="1"/>
</dbReference>
<dbReference type="Proteomes" id="UP000051487">
    <property type="component" value="Unassembled WGS sequence"/>
</dbReference>
<dbReference type="GO" id="GO:0022857">
    <property type="term" value="F:transmembrane transporter activity"/>
    <property type="evidence" value="ECO:0007669"/>
    <property type="project" value="InterPro"/>
</dbReference>
<evidence type="ECO:0000256" key="1">
    <source>
        <dbReference type="ARBA" id="ARBA00004141"/>
    </source>
</evidence>
<feature type="chain" id="PRO_5042663268" description="1,3-beta-glucanosyltransferase" evidence="13">
    <location>
        <begin position="19"/>
        <end position="992"/>
    </location>
</feature>
<evidence type="ECO:0000256" key="14">
    <source>
        <dbReference type="SAM" id="Phobius"/>
    </source>
</evidence>
<dbReference type="FunFam" id="3.20.20.80:FF:000038">
    <property type="entry name" value="1,3-beta-glucanosyltransferase"/>
    <property type="match status" value="1"/>
</dbReference>
<feature type="transmembrane region" description="Helical" evidence="14">
    <location>
        <begin position="559"/>
        <end position="582"/>
    </location>
</feature>
<dbReference type="GO" id="GO:0031505">
    <property type="term" value="P:fungal-type cell wall organization"/>
    <property type="evidence" value="ECO:0007669"/>
    <property type="project" value="TreeGrafter"/>
</dbReference>
<dbReference type="Pfam" id="PF07983">
    <property type="entry name" value="X8"/>
    <property type="match status" value="1"/>
</dbReference>
<dbReference type="FunFam" id="1.20.1250.20:FF:000354">
    <property type="entry name" value="MFS general substrate transporter"/>
    <property type="match status" value="1"/>
</dbReference>
<keyword evidence="14" id="KW-0812">Transmembrane</keyword>
<comment type="caution">
    <text evidence="16">The sequence shown here is derived from an EMBL/GenBank/DDBJ whole genome shotgun (WGS) entry which is preliminary data.</text>
</comment>
<dbReference type="GO" id="GO:0009277">
    <property type="term" value="C:fungal-type cell wall"/>
    <property type="evidence" value="ECO:0007669"/>
    <property type="project" value="UniProtKB-ARBA"/>
</dbReference>
<feature type="transmembrane region" description="Helical" evidence="14">
    <location>
        <begin position="770"/>
        <end position="793"/>
    </location>
</feature>
<reference evidence="16 17" key="1">
    <citation type="submission" date="2015-11" db="EMBL/GenBank/DDBJ databases">
        <title>Aspergillus lentulus strain IFM 54703T.</title>
        <authorList>
            <person name="Kusuya Y."/>
            <person name="Sakai K."/>
            <person name="Kamei K."/>
            <person name="Takahashi H."/>
            <person name="Yaguchi T."/>
        </authorList>
    </citation>
    <scope>NUCLEOTIDE SEQUENCE [LARGE SCALE GENOMIC DNA]</scope>
    <source>
        <strain evidence="16 17">IFM 54703</strain>
    </source>
</reference>
<evidence type="ECO:0000256" key="11">
    <source>
        <dbReference type="ARBA" id="ARBA00023288"/>
    </source>
</evidence>
<dbReference type="GO" id="GO:0098552">
    <property type="term" value="C:side of membrane"/>
    <property type="evidence" value="ECO:0007669"/>
    <property type="project" value="UniProtKB-KW"/>
</dbReference>
<evidence type="ECO:0000256" key="2">
    <source>
        <dbReference type="ARBA" id="ARBA00004609"/>
    </source>
</evidence>
<dbReference type="SMART" id="SM00768">
    <property type="entry name" value="X8"/>
    <property type="match status" value="1"/>
</dbReference>
<name>A0AAN4TAA8_ASPLE</name>
<dbReference type="EC" id="2.4.1.-" evidence="13"/>